<accession>A0A1S9RF01</accession>
<organism evidence="1 2">
    <name type="scientific">Penicillium brasilianum</name>
    <dbReference type="NCBI Taxonomy" id="104259"/>
    <lineage>
        <taxon>Eukaryota</taxon>
        <taxon>Fungi</taxon>
        <taxon>Dikarya</taxon>
        <taxon>Ascomycota</taxon>
        <taxon>Pezizomycotina</taxon>
        <taxon>Eurotiomycetes</taxon>
        <taxon>Eurotiomycetidae</taxon>
        <taxon>Eurotiales</taxon>
        <taxon>Aspergillaceae</taxon>
        <taxon>Penicillium</taxon>
    </lineage>
</organism>
<protein>
    <submittedName>
        <fullName evidence="1">Uncharacterized protein</fullName>
    </submittedName>
</protein>
<dbReference type="Proteomes" id="UP000190744">
    <property type="component" value="Unassembled WGS sequence"/>
</dbReference>
<sequence>MVNYGIRADLKRAVKAYQASNGKDVDLVDRWDRFFRQTKDGMAATGQRFVTRVIRDMRTRWTNELEARIGRNTRAQKTRDRLDELQGHFGDIFMDDLHLEQLD</sequence>
<name>A0A1S9RF01_PENBI</name>
<dbReference type="AlphaFoldDB" id="A0A1S9RF01"/>
<gene>
    <name evidence="1" type="ORF">PEBR_31875</name>
</gene>
<evidence type="ECO:0000313" key="1">
    <source>
        <dbReference type="EMBL" id="OOQ84129.1"/>
    </source>
</evidence>
<proteinExistence type="predicted"/>
<comment type="caution">
    <text evidence="1">The sequence shown here is derived from an EMBL/GenBank/DDBJ whole genome shotgun (WGS) entry which is preliminary data.</text>
</comment>
<evidence type="ECO:0000313" key="2">
    <source>
        <dbReference type="Proteomes" id="UP000190744"/>
    </source>
</evidence>
<reference evidence="2" key="1">
    <citation type="submission" date="2015-09" db="EMBL/GenBank/DDBJ databases">
        <authorList>
            <person name="Fill T.P."/>
            <person name="Baretta J.F."/>
            <person name="de Almeida L.G."/>
            <person name="Rocha M."/>
            <person name="de Souza D.H."/>
            <person name="Malavazi I."/>
            <person name="Cerdeira L.T."/>
            <person name="Hong H."/>
            <person name="Samborskyy M."/>
            <person name="de Vasconcelos A.T."/>
            <person name="Leadlay P."/>
            <person name="Rodrigues-Filho E."/>
        </authorList>
    </citation>
    <scope>NUCLEOTIDE SEQUENCE [LARGE SCALE GENOMIC DNA]</scope>
    <source>
        <strain evidence="2">LaBioMMi 136</strain>
    </source>
</reference>
<dbReference type="EMBL" id="LJBN01000185">
    <property type="protein sequence ID" value="OOQ84129.1"/>
    <property type="molecule type" value="Genomic_DNA"/>
</dbReference>